<dbReference type="Proteomes" id="UP000237000">
    <property type="component" value="Unassembled WGS sequence"/>
</dbReference>
<name>A0A2P5EW59_TREOI</name>
<dbReference type="AlphaFoldDB" id="A0A2P5EW59"/>
<evidence type="ECO:0000313" key="2">
    <source>
        <dbReference type="Proteomes" id="UP000237000"/>
    </source>
</evidence>
<dbReference type="OrthoDB" id="10425769at2759"/>
<comment type="caution">
    <text evidence="1">The sequence shown here is derived from an EMBL/GenBank/DDBJ whole genome shotgun (WGS) entry which is preliminary data.</text>
</comment>
<protein>
    <submittedName>
        <fullName evidence="1">Uncharacterized protein</fullName>
    </submittedName>
</protein>
<sequence length="137" mass="15781">MWHSSLLRDKIDMLRDPNFLGNLLTLRADCRTETIELFAWHAWLLWFYKNKWVHNKREIPVHVIAYQAQAKWKDFKAPNPPPVAIQAAQTQSWKQGGPGGRRPRSGKVMVAFSHSYHLNCSAEIAEAMDVCKGIRIA</sequence>
<dbReference type="InParanoid" id="A0A2P5EW59"/>
<proteinExistence type="predicted"/>
<evidence type="ECO:0000313" key="1">
    <source>
        <dbReference type="EMBL" id="PON89772.1"/>
    </source>
</evidence>
<accession>A0A2P5EW59</accession>
<reference evidence="2" key="1">
    <citation type="submission" date="2016-06" db="EMBL/GenBank/DDBJ databases">
        <title>Parallel loss of symbiosis genes in relatives of nitrogen-fixing non-legume Parasponia.</title>
        <authorList>
            <person name="Van Velzen R."/>
            <person name="Holmer R."/>
            <person name="Bu F."/>
            <person name="Rutten L."/>
            <person name="Van Zeijl A."/>
            <person name="Liu W."/>
            <person name="Santuari L."/>
            <person name="Cao Q."/>
            <person name="Sharma T."/>
            <person name="Shen D."/>
            <person name="Roswanjaya Y."/>
            <person name="Wardhani T."/>
            <person name="Kalhor M.S."/>
            <person name="Jansen J."/>
            <person name="Van den Hoogen J."/>
            <person name="Gungor B."/>
            <person name="Hartog M."/>
            <person name="Hontelez J."/>
            <person name="Verver J."/>
            <person name="Yang W.-C."/>
            <person name="Schijlen E."/>
            <person name="Repin R."/>
            <person name="Schilthuizen M."/>
            <person name="Schranz E."/>
            <person name="Heidstra R."/>
            <person name="Miyata K."/>
            <person name="Fedorova E."/>
            <person name="Kohlen W."/>
            <person name="Bisseling T."/>
            <person name="Smit S."/>
            <person name="Geurts R."/>
        </authorList>
    </citation>
    <scope>NUCLEOTIDE SEQUENCE [LARGE SCALE GENOMIC DNA]</scope>
    <source>
        <strain evidence="2">cv. RG33-2</strain>
    </source>
</reference>
<gene>
    <name evidence="1" type="ORF">TorRG33x02_144520</name>
</gene>
<dbReference type="EMBL" id="JXTC01000090">
    <property type="protein sequence ID" value="PON89772.1"/>
    <property type="molecule type" value="Genomic_DNA"/>
</dbReference>
<organism evidence="1 2">
    <name type="scientific">Trema orientale</name>
    <name type="common">Charcoal tree</name>
    <name type="synonym">Celtis orientalis</name>
    <dbReference type="NCBI Taxonomy" id="63057"/>
    <lineage>
        <taxon>Eukaryota</taxon>
        <taxon>Viridiplantae</taxon>
        <taxon>Streptophyta</taxon>
        <taxon>Embryophyta</taxon>
        <taxon>Tracheophyta</taxon>
        <taxon>Spermatophyta</taxon>
        <taxon>Magnoliopsida</taxon>
        <taxon>eudicotyledons</taxon>
        <taxon>Gunneridae</taxon>
        <taxon>Pentapetalae</taxon>
        <taxon>rosids</taxon>
        <taxon>fabids</taxon>
        <taxon>Rosales</taxon>
        <taxon>Cannabaceae</taxon>
        <taxon>Trema</taxon>
    </lineage>
</organism>
<dbReference type="STRING" id="63057.A0A2P5EW59"/>
<keyword evidence="2" id="KW-1185">Reference proteome</keyword>